<evidence type="ECO:0000313" key="5">
    <source>
        <dbReference type="Proteomes" id="UP000317093"/>
    </source>
</evidence>
<reference evidence="4 5" key="1">
    <citation type="submission" date="2019-02" db="EMBL/GenBank/DDBJ databases">
        <title>Deep-cultivation of Planctomycetes and their phenomic and genomic characterization uncovers novel biology.</title>
        <authorList>
            <person name="Wiegand S."/>
            <person name="Jogler M."/>
            <person name="Boedeker C."/>
            <person name="Pinto D."/>
            <person name="Vollmers J."/>
            <person name="Rivas-Marin E."/>
            <person name="Kohn T."/>
            <person name="Peeters S.H."/>
            <person name="Heuer A."/>
            <person name="Rast P."/>
            <person name="Oberbeckmann S."/>
            <person name="Bunk B."/>
            <person name="Jeske O."/>
            <person name="Meyerdierks A."/>
            <person name="Storesund J.E."/>
            <person name="Kallscheuer N."/>
            <person name="Luecker S."/>
            <person name="Lage O.M."/>
            <person name="Pohl T."/>
            <person name="Merkel B.J."/>
            <person name="Hornburger P."/>
            <person name="Mueller R.-W."/>
            <person name="Bruemmer F."/>
            <person name="Labrenz M."/>
            <person name="Spormann A.M."/>
            <person name="Op den Camp H."/>
            <person name="Overmann J."/>
            <person name="Amann R."/>
            <person name="Jetten M.S.M."/>
            <person name="Mascher T."/>
            <person name="Medema M.H."/>
            <person name="Devos D.P."/>
            <person name="Kaster A.-K."/>
            <person name="Ovreas L."/>
            <person name="Rohde M."/>
            <person name="Galperin M.Y."/>
            <person name="Jogler C."/>
        </authorList>
    </citation>
    <scope>NUCLEOTIDE SEQUENCE [LARGE SCALE GENOMIC DNA]</scope>
    <source>
        <strain evidence="4 5">Pan216</strain>
    </source>
</reference>
<evidence type="ECO:0000256" key="1">
    <source>
        <dbReference type="ARBA" id="ARBA00022553"/>
    </source>
</evidence>
<feature type="modified residue" description="4-aspartylphosphate" evidence="2">
    <location>
        <position position="56"/>
    </location>
</feature>
<dbReference type="KEGG" id="knv:Pan216_17130"/>
<dbReference type="RefSeq" id="WP_145257355.1">
    <property type="nucleotide sequence ID" value="NZ_CP036279.1"/>
</dbReference>
<dbReference type="PANTHER" id="PTHR44591:SF3">
    <property type="entry name" value="RESPONSE REGULATORY DOMAIN-CONTAINING PROTEIN"/>
    <property type="match status" value="1"/>
</dbReference>
<feature type="domain" description="Response regulatory" evidence="3">
    <location>
        <begin position="7"/>
        <end position="121"/>
    </location>
</feature>
<dbReference type="PROSITE" id="PS50110">
    <property type="entry name" value="RESPONSE_REGULATORY"/>
    <property type="match status" value="2"/>
</dbReference>
<dbReference type="Pfam" id="PF00072">
    <property type="entry name" value="Response_reg"/>
    <property type="match status" value="2"/>
</dbReference>
<evidence type="ECO:0000256" key="2">
    <source>
        <dbReference type="PROSITE-ProRule" id="PRU00169"/>
    </source>
</evidence>
<organism evidence="4 5">
    <name type="scientific">Kolteria novifilia</name>
    <dbReference type="NCBI Taxonomy" id="2527975"/>
    <lineage>
        <taxon>Bacteria</taxon>
        <taxon>Pseudomonadati</taxon>
        <taxon>Planctomycetota</taxon>
        <taxon>Planctomycetia</taxon>
        <taxon>Kolteriales</taxon>
        <taxon>Kolteriaceae</taxon>
        <taxon>Kolteria</taxon>
    </lineage>
</organism>
<dbReference type="SMART" id="SM00448">
    <property type="entry name" value="REC"/>
    <property type="match status" value="2"/>
</dbReference>
<dbReference type="PANTHER" id="PTHR44591">
    <property type="entry name" value="STRESS RESPONSE REGULATOR PROTEIN 1"/>
    <property type="match status" value="1"/>
</dbReference>
<protein>
    <submittedName>
        <fullName evidence="4">Response regulator receiver protein</fullName>
    </submittedName>
</protein>
<feature type="domain" description="Response regulatory" evidence="3">
    <location>
        <begin position="125"/>
        <end position="241"/>
    </location>
</feature>
<name>A0A518B1K2_9BACT</name>
<sequence length="255" mass="28809">MTSAAARILVVDDDRDACENLRDILTEFDHEVDVCHDGQSALCRAGSRPFDIALIDLLMPGMDGLTFWRLLKQDHRSTVALLLTAHASDKTRTEARRVGIDRVVLKPIRSSALVQLLEEVLDRPLVLVVDDDEDTCESLWDVLADQGYRACWACDAQRAIEMVQSHPFRVILIDYKLGQEDNGRVVRSFRQDRPEARTILISSDPMTRDCLPEEAQKVGVDVIHPKPLDMEQLLDTVRAFSRSERNGMPFPECSP</sequence>
<proteinExistence type="predicted"/>
<dbReference type="InterPro" id="IPR050595">
    <property type="entry name" value="Bact_response_regulator"/>
</dbReference>
<keyword evidence="1 2" id="KW-0597">Phosphoprotein</keyword>
<accession>A0A518B1K2</accession>
<dbReference type="OrthoDB" id="9788090at2"/>
<gene>
    <name evidence="4" type="ORF">Pan216_17130</name>
</gene>
<dbReference type="EMBL" id="CP036279">
    <property type="protein sequence ID" value="QDU60860.1"/>
    <property type="molecule type" value="Genomic_DNA"/>
</dbReference>
<keyword evidence="5" id="KW-1185">Reference proteome</keyword>
<dbReference type="AlphaFoldDB" id="A0A518B1K2"/>
<evidence type="ECO:0000259" key="3">
    <source>
        <dbReference type="PROSITE" id="PS50110"/>
    </source>
</evidence>
<dbReference type="CDD" id="cd17546">
    <property type="entry name" value="REC_hyHK_CKI1_RcsC-like"/>
    <property type="match status" value="1"/>
</dbReference>
<evidence type="ECO:0000313" key="4">
    <source>
        <dbReference type="EMBL" id="QDU60860.1"/>
    </source>
</evidence>
<feature type="modified residue" description="4-aspartylphosphate" evidence="2">
    <location>
        <position position="174"/>
    </location>
</feature>
<dbReference type="InterPro" id="IPR001789">
    <property type="entry name" value="Sig_transdc_resp-reg_receiver"/>
</dbReference>
<dbReference type="GO" id="GO:0000160">
    <property type="term" value="P:phosphorelay signal transduction system"/>
    <property type="evidence" value="ECO:0007669"/>
    <property type="project" value="InterPro"/>
</dbReference>
<dbReference type="Proteomes" id="UP000317093">
    <property type="component" value="Chromosome"/>
</dbReference>
<dbReference type="InterPro" id="IPR011006">
    <property type="entry name" value="CheY-like_superfamily"/>
</dbReference>
<dbReference type="Gene3D" id="3.40.50.2300">
    <property type="match status" value="2"/>
</dbReference>
<dbReference type="SUPFAM" id="SSF52172">
    <property type="entry name" value="CheY-like"/>
    <property type="match status" value="2"/>
</dbReference>